<proteinExistence type="predicted"/>
<evidence type="ECO:0000313" key="2">
    <source>
        <dbReference type="EMBL" id="GAA4176069.1"/>
    </source>
</evidence>
<keyword evidence="3" id="KW-1185">Reference proteome</keyword>
<dbReference type="Proteomes" id="UP001501079">
    <property type="component" value="Unassembled WGS sequence"/>
</dbReference>
<gene>
    <name evidence="2" type="ORF">GCM10022287_22680</name>
</gene>
<protein>
    <recommendedName>
        <fullName evidence="4">Histidine kinase</fullName>
    </recommendedName>
</protein>
<feature type="transmembrane region" description="Helical" evidence="1">
    <location>
        <begin position="44"/>
        <end position="66"/>
    </location>
</feature>
<keyword evidence="1" id="KW-1133">Transmembrane helix</keyword>
<accession>A0ABP8A290</accession>
<sequence>MGMRRAVASLAIILAVEAVLVLAATALTIVQFATSGARVEADGFAFIACLAIGFLWVGLAAVGVWLERRWARPLTIVWQLIQLVAGIGALEGLIAGPLIGVVLLVLALAGLVLVFTPPVVRALRRDPV</sequence>
<name>A0ABP8A290_9MICO</name>
<evidence type="ECO:0008006" key="4">
    <source>
        <dbReference type="Google" id="ProtNLM"/>
    </source>
</evidence>
<reference evidence="3" key="1">
    <citation type="journal article" date="2019" name="Int. J. Syst. Evol. Microbiol.">
        <title>The Global Catalogue of Microorganisms (GCM) 10K type strain sequencing project: providing services to taxonomists for standard genome sequencing and annotation.</title>
        <authorList>
            <consortium name="The Broad Institute Genomics Platform"/>
            <consortium name="The Broad Institute Genome Sequencing Center for Infectious Disease"/>
            <person name="Wu L."/>
            <person name="Ma J."/>
        </authorList>
    </citation>
    <scope>NUCLEOTIDE SEQUENCE [LARGE SCALE GENOMIC DNA]</scope>
    <source>
        <strain evidence="3">JCM 17591</strain>
    </source>
</reference>
<feature type="transmembrane region" description="Helical" evidence="1">
    <location>
        <begin position="73"/>
        <end position="90"/>
    </location>
</feature>
<evidence type="ECO:0000313" key="3">
    <source>
        <dbReference type="Proteomes" id="UP001501079"/>
    </source>
</evidence>
<organism evidence="2 3">
    <name type="scientific">Gryllotalpicola koreensis</name>
    <dbReference type="NCBI Taxonomy" id="993086"/>
    <lineage>
        <taxon>Bacteria</taxon>
        <taxon>Bacillati</taxon>
        <taxon>Actinomycetota</taxon>
        <taxon>Actinomycetes</taxon>
        <taxon>Micrococcales</taxon>
        <taxon>Microbacteriaceae</taxon>
        <taxon>Gryllotalpicola</taxon>
    </lineage>
</organism>
<comment type="caution">
    <text evidence="2">The sequence shown here is derived from an EMBL/GenBank/DDBJ whole genome shotgun (WGS) entry which is preliminary data.</text>
</comment>
<keyword evidence="1" id="KW-0472">Membrane</keyword>
<keyword evidence="1" id="KW-0812">Transmembrane</keyword>
<evidence type="ECO:0000256" key="1">
    <source>
        <dbReference type="SAM" id="Phobius"/>
    </source>
</evidence>
<feature type="transmembrane region" description="Helical" evidence="1">
    <location>
        <begin position="96"/>
        <end position="115"/>
    </location>
</feature>
<dbReference type="EMBL" id="BAABBW010000003">
    <property type="protein sequence ID" value="GAA4176069.1"/>
    <property type="molecule type" value="Genomic_DNA"/>
</dbReference>